<dbReference type="Proteomes" id="UP000826462">
    <property type="component" value="Chromosome 1"/>
</dbReference>
<dbReference type="RefSeq" id="WP_219798507.1">
    <property type="nucleotide sequence ID" value="NZ_CP080095.1"/>
</dbReference>
<evidence type="ECO:0000313" key="1">
    <source>
        <dbReference type="EMBL" id="QYD69136.1"/>
    </source>
</evidence>
<evidence type="ECO:0000313" key="2">
    <source>
        <dbReference type="Proteomes" id="UP000826462"/>
    </source>
</evidence>
<name>A0ABX8UKM5_9BURK</name>
<protein>
    <recommendedName>
        <fullName evidence="3">A-factor biosynthesis hotdog protein</fullName>
    </recommendedName>
</protein>
<sequence>MSADGAVIGEVRREHGLGYECGPLGAAEIGRHLAILGSCAAAAHAISDERLYYLATHAELRRHGVAHGSLPSARATCRGTATIVERTARTLSAQTTMQIGDDAPFVSLFVQYRVLSELLFARLFSHLAVGSDHTGITSPYVEPIPLVWSEPRGHSIVARNHGLSARECAGHFRGYPAWPVAIIASCMLRTVERLLHYALHFPVQWVMDSCELDALELIPAAASVVFSTRYRGAVAGEMQHAFICEAHVGDKLCARMSTVVSVQGAARDVAAFETASSLTVS</sequence>
<evidence type="ECO:0008006" key="3">
    <source>
        <dbReference type="Google" id="ProtNLM"/>
    </source>
</evidence>
<reference evidence="1 2" key="1">
    <citation type="submission" date="2021-07" db="EMBL/GenBank/DDBJ databases">
        <title>Paraburkholderia edwinii protects Aspergillus sp. from phenazines by acting as a toxin sponge.</title>
        <authorList>
            <person name="Dahlstrom K.M."/>
            <person name="Newman D.K."/>
        </authorList>
    </citation>
    <scope>NUCLEOTIDE SEQUENCE [LARGE SCALE GENOMIC DNA]</scope>
    <source>
        <strain evidence="1 2">Pe01</strain>
    </source>
</reference>
<keyword evidence="2" id="KW-1185">Reference proteome</keyword>
<accession>A0ABX8UKM5</accession>
<organism evidence="1 2">
    <name type="scientific">Paraburkholderia edwinii</name>
    <dbReference type="NCBI Taxonomy" id="2861782"/>
    <lineage>
        <taxon>Bacteria</taxon>
        <taxon>Pseudomonadati</taxon>
        <taxon>Pseudomonadota</taxon>
        <taxon>Betaproteobacteria</taxon>
        <taxon>Burkholderiales</taxon>
        <taxon>Burkholderiaceae</taxon>
        <taxon>Paraburkholderia</taxon>
    </lineage>
</organism>
<gene>
    <name evidence="1" type="ORF">KZJ38_01690</name>
</gene>
<dbReference type="EMBL" id="CP080095">
    <property type="protein sequence ID" value="QYD69136.1"/>
    <property type="molecule type" value="Genomic_DNA"/>
</dbReference>
<proteinExistence type="predicted"/>